<dbReference type="EMBL" id="JALJOV010002256">
    <property type="protein sequence ID" value="KAK9832118.1"/>
    <property type="molecule type" value="Genomic_DNA"/>
</dbReference>
<sequence>MAASQRVPAVQSVPEQAIDAKRAAAEEVERLLQHPEDLKRLSGLLEDYTQKHQANKAQLSTTVASQVDAAKSGLELLDTAQRTLMHMQACYKEIDVLCSETSQLIENHDKIAELSAVHYNLGKTLEDVENIMALPNEAAMAEELLRDDMNLLQAYESLALLEGTSRMAQQALASGRSAKMNSRDAQNLSAYFNKVGMPF</sequence>
<dbReference type="GO" id="GO:0000145">
    <property type="term" value="C:exocyst"/>
    <property type="evidence" value="ECO:0007669"/>
    <property type="project" value="InterPro"/>
</dbReference>
<accession>A0AAW1REN2</accession>
<dbReference type="GO" id="GO:0006887">
    <property type="term" value="P:exocytosis"/>
    <property type="evidence" value="ECO:0007669"/>
    <property type="project" value="InterPro"/>
</dbReference>
<keyword evidence="2" id="KW-1185">Reference proteome</keyword>
<dbReference type="InterPro" id="IPR010326">
    <property type="entry name" value="EXOC3/Sec6"/>
</dbReference>
<comment type="caution">
    <text evidence="1">The sequence shown here is derived from an EMBL/GenBank/DDBJ whole genome shotgun (WGS) entry which is preliminary data.</text>
</comment>
<evidence type="ECO:0000313" key="2">
    <source>
        <dbReference type="Proteomes" id="UP001485043"/>
    </source>
</evidence>
<dbReference type="GO" id="GO:0051601">
    <property type="term" value="P:exocyst localization"/>
    <property type="evidence" value="ECO:0007669"/>
    <property type="project" value="TreeGrafter"/>
</dbReference>
<organism evidence="1 2">
    <name type="scientific">Apatococcus fuscideae</name>
    <dbReference type="NCBI Taxonomy" id="2026836"/>
    <lineage>
        <taxon>Eukaryota</taxon>
        <taxon>Viridiplantae</taxon>
        <taxon>Chlorophyta</taxon>
        <taxon>core chlorophytes</taxon>
        <taxon>Trebouxiophyceae</taxon>
        <taxon>Chlorellales</taxon>
        <taxon>Chlorellaceae</taxon>
        <taxon>Apatococcus</taxon>
    </lineage>
</organism>
<evidence type="ECO:0008006" key="3">
    <source>
        <dbReference type="Google" id="ProtNLM"/>
    </source>
</evidence>
<dbReference type="PANTHER" id="PTHR21292:SF1">
    <property type="entry name" value="EXOCYST COMPLEX COMPONENT 3"/>
    <property type="match status" value="1"/>
</dbReference>
<dbReference type="PANTHER" id="PTHR21292">
    <property type="entry name" value="EXOCYST COMPLEX COMPONENT SEC6-RELATED"/>
    <property type="match status" value="1"/>
</dbReference>
<gene>
    <name evidence="1" type="ORF">WJX84_006749</name>
</gene>
<evidence type="ECO:0000313" key="1">
    <source>
        <dbReference type="EMBL" id="KAK9832118.1"/>
    </source>
</evidence>
<proteinExistence type="predicted"/>
<dbReference type="AlphaFoldDB" id="A0AAW1REN2"/>
<protein>
    <recommendedName>
        <fullName evidence="3">Exocyst complex component Sec8</fullName>
    </recommendedName>
</protein>
<dbReference type="Proteomes" id="UP001485043">
    <property type="component" value="Unassembled WGS sequence"/>
</dbReference>
<dbReference type="GO" id="GO:0000149">
    <property type="term" value="F:SNARE binding"/>
    <property type="evidence" value="ECO:0007669"/>
    <property type="project" value="TreeGrafter"/>
</dbReference>
<reference evidence="1 2" key="1">
    <citation type="journal article" date="2024" name="Nat. Commun.">
        <title>Phylogenomics reveals the evolutionary origins of lichenization in chlorophyte algae.</title>
        <authorList>
            <person name="Puginier C."/>
            <person name="Libourel C."/>
            <person name="Otte J."/>
            <person name="Skaloud P."/>
            <person name="Haon M."/>
            <person name="Grisel S."/>
            <person name="Petersen M."/>
            <person name="Berrin J.G."/>
            <person name="Delaux P.M."/>
            <person name="Dal Grande F."/>
            <person name="Keller J."/>
        </authorList>
    </citation>
    <scope>NUCLEOTIDE SEQUENCE [LARGE SCALE GENOMIC DNA]</scope>
    <source>
        <strain evidence="1 2">SAG 2523</strain>
    </source>
</reference>
<name>A0AAW1REN2_9CHLO</name>